<dbReference type="Proteomes" id="UP001377168">
    <property type="component" value="Unassembled WGS sequence"/>
</dbReference>
<evidence type="ECO:0000313" key="1">
    <source>
        <dbReference type="EMBL" id="MEJ8636446.1"/>
    </source>
</evidence>
<comment type="caution">
    <text evidence="1">The sequence shown here is derived from an EMBL/GenBank/DDBJ whole genome shotgun (WGS) entry which is preliminary data.</text>
</comment>
<keyword evidence="1" id="KW-0067">ATP-binding</keyword>
<name>A0ACC6PYN5_9ACTN</name>
<dbReference type="EMBL" id="JBBKAJ010000022">
    <property type="protein sequence ID" value="MEJ8636446.1"/>
    <property type="molecule type" value="Genomic_DNA"/>
</dbReference>
<keyword evidence="2" id="KW-1185">Reference proteome</keyword>
<organism evidence="1 2">
    <name type="scientific">Streptomyces achmelvichensis</name>
    <dbReference type="NCBI Taxonomy" id="3134111"/>
    <lineage>
        <taxon>Bacteria</taxon>
        <taxon>Bacillati</taxon>
        <taxon>Actinomycetota</taxon>
        <taxon>Actinomycetes</taxon>
        <taxon>Kitasatosporales</taxon>
        <taxon>Streptomycetaceae</taxon>
        <taxon>Streptomyces</taxon>
    </lineage>
</organism>
<gene>
    <name evidence="1" type="ORF">WKI67_24090</name>
</gene>
<sequence>MGWNQHHGSFLELGLRTMVARMPRLIASTIRLAHRADPRALRWVAGAELGGGIAQAVGLVAVSQVLTHVLNGGTTSERLTDALPAFLAVAVTALIGALLRSASTAGTGRLEPKVYRVATEEYLERVARVELAAVEDEEFHKLLDSAQWGAESARRMIKFCTSVVTAAISFIAAAGVLTVLHPALLPLLALMTLPSAWSSLTIARRRYISFHTWIQHARAGQLLGRLLIDAQAAPEVRVHNIGPFLLRHFRTMAETGEREQTRLASLAARTGLVASGWTGITTAATYATLGALLWTGAMDLAVAGTAVIAVRTGSANLEGLVVQLNFLYEESLFVADLDRLCREADRRLIPAAGLPLPDKVRTIRFENVSFTYPGTTDDKPALTGVDITIPAGRIVALVGNNGSGKSTLAKLLCGLYAPDSGRILWDDVDTTEADRTALFDRVAVVAQDFYRWPFTARINVAIGRPEAPHDEPLLDAAAEYAGADETVASLPRGWDTLLARGYKGGHQISGGQWQRLGIARARHRDAQILVVDEPTSALDAEAEQRAFDQIRALSAKGQTVILITHRLHSVRHADEIYVLDEGSVTEHGSFDELMAVEEGPFRKMYLIQSRQYVHEGPAQVPGQRGEGVREAPGRGD</sequence>
<keyword evidence="1" id="KW-0547">Nucleotide-binding</keyword>
<evidence type="ECO:0000313" key="2">
    <source>
        <dbReference type="Proteomes" id="UP001377168"/>
    </source>
</evidence>
<reference evidence="1" key="1">
    <citation type="submission" date="2024-03" db="EMBL/GenBank/DDBJ databases">
        <title>Novel Streptomyces species of biotechnological and ecological value are a feature of Machair soil.</title>
        <authorList>
            <person name="Prole J.R."/>
            <person name="Goodfellow M."/>
            <person name="Allenby N."/>
            <person name="Ward A.C."/>
        </authorList>
    </citation>
    <scope>NUCLEOTIDE SEQUENCE</scope>
    <source>
        <strain evidence="1">MS2.AVA.5</strain>
    </source>
</reference>
<proteinExistence type="predicted"/>
<protein>
    <submittedName>
        <fullName evidence="1">ABC transporter ATP-binding protein</fullName>
    </submittedName>
</protein>
<accession>A0ACC6PYN5</accession>